<evidence type="ECO:0000313" key="5">
    <source>
        <dbReference type="EMBL" id="GMT25646.1"/>
    </source>
</evidence>
<feature type="domain" description="CUB" evidence="3">
    <location>
        <begin position="284"/>
        <end position="393"/>
    </location>
</feature>
<evidence type="ECO:0000259" key="3">
    <source>
        <dbReference type="PROSITE" id="PS01180"/>
    </source>
</evidence>
<dbReference type="InterPro" id="IPR000859">
    <property type="entry name" value="CUB_dom"/>
</dbReference>
<keyword evidence="1" id="KW-1015">Disulfide bond</keyword>
<dbReference type="PANTHER" id="PTHR22991:SF40">
    <property type="entry name" value="PROTEIN CBG13490"/>
    <property type="match status" value="1"/>
</dbReference>
<dbReference type="Gene3D" id="2.60.120.290">
    <property type="entry name" value="Spermadhesin, CUB domain"/>
    <property type="match status" value="1"/>
</dbReference>
<dbReference type="InterPro" id="IPR016186">
    <property type="entry name" value="C-type_lectin-like/link_sf"/>
</dbReference>
<reference evidence="5" key="1">
    <citation type="submission" date="2023-10" db="EMBL/GenBank/DDBJ databases">
        <title>Genome assembly of Pristionchus species.</title>
        <authorList>
            <person name="Yoshida K."/>
            <person name="Sommer R.J."/>
        </authorList>
    </citation>
    <scope>NUCLEOTIDE SEQUENCE</scope>
    <source>
        <strain evidence="5">RS5133</strain>
    </source>
</reference>
<evidence type="ECO:0000256" key="2">
    <source>
        <dbReference type="PROSITE-ProRule" id="PRU00059"/>
    </source>
</evidence>
<dbReference type="AlphaFoldDB" id="A0AAV5W1E6"/>
<dbReference type="InterPro" id="IPR018378">
    <property type="entry name" value="C-type_lectin_CS"/>
</dbReference>
<dbReference type="SMART" id="SM00034">
    <property type="entry name" value="CLECT"/>
    <property type="match status" value="2"/>
</dbReference>
<evidence type="ECO:0000313" key="6">
    <source>
        <dbReference type="Proteomes" id="UP001432322"/>
    </source>
</evidence>
<evidence type="ECO:0000256" key="1">
    <source>
        <dbReference type="ARBA" id="ARBA00023157"/>
    </source>
</evidence>
<feature type="domain" description="C-type lectin" evidence="4">
    <location>
        <begin position="150"/>
        <end position="259"/>
    </location>
</feature>
<name>A0AAV5W1E6_9BILA</name>
<comment type="caution">
    <text evidence="2">Lacks conserved residue(s) required for the propagation of feature annotation.</text>
</comment>
<protein>
    <recommendedName>
        <fullName evidence="7">C-type lectin</fullName>
    </recommendedName>
</protein>
<feature type="non-terminal residue" evidence="5">
    <location>
        <position position="1"/>
    </location>
</feature>
<evidence type="ECO:0000259" key="4">
    <source>
        <dbReference type="PROSITE" id="PS50041"/>
    </source>
</evidence>
<dbReference type="SUPFAM" id="SSF56436">
    <property type="entry name" value="C-type lectin-like"/>
    <property type="match status" value="2"/>
</dbReference>
<organism evidence="5 6">
    <name type="scientific">Pristionchus fissidentatus</name>
    <dbReference type="NCBI Taxonomy" id="1538716"/>
    <lineage>
        <taxon>Eukaryota</taxon>
        <taxon>Metazoa</taxon>
        <taxon>Ecdysozoa</taxon>
        <taxon>Nematoda</taxon>
        <taxon>Chromadorea</taxon>
        <taxon>Rhabditida</taxon>
        <taxon>Rhabditina</taxon>
        <taxon>Diplogasteromorpha</taxon>
        <taxon>Diplogasteroidea</taxon>
        <taxon>Neodiplogasteridae</taxon>
        <taxon>Pristionchus</taxon>
    </lineage>
</organism>
<dbReference type="InterPro" id="IPR016187">
    <property type="entry name" value="CTDL_fold"/>
</dbReference>
<dbReference type="PROSITE" id="PS50041">
    <property type="entry name" value="C_TYPE_LECTIN_2"/>
    <property type="match status" value="2"/>
</dbReference>
<dbReference type="InterPro" id="IPR035914">
    <property type="entry name" value="Sperma_CUB_dom_sf"/>
</dbReference>
<dbReference type="PROSITE" id="PS00615">
    <property type="entry name" value="C_TYPE_LECTIN_1"/>
    <property type="match status" value="1"/>
</dbReference>
<accession>A0AAV5W1E6</accession>
<dbReference type="EMBL" id="BTSY01000004">
    <property type="protein sequence ID" value="GMT25646.1"/>
    <property type="molecule type" value="Genomic_DNA"/>
</dbReference>
<dbReference type="SMART" id="SM00042">
    <property type="entry name" value="CUB"/>
    <property type="match status" value="1"/>
</dbReference>
<dbReference type="PANTHER" id="PTHR22991">
    <property type="entry name" value="PROTEIN CBG13490"/>
    <property type="match status" value="1"/>
</dbReference>
<comment type="caution">
    <text evidence="5">The sequence shown here is derived from an EMBL/GenBank/DDBJ whole genome shotgun (WGS) entry which is preliminary data.</text>
</comment>
<dbReference type="InterPro" id="IPR001304">
    <property type="entry name" value="C-type_lectin-like"/>
</dbReference>
<feature type="domain" description="C-type lectin" evidence="4">
    <location>
        <begin position="10"/>
        <end position="116"/>
    </location>
</feature>
<dbReference type="CDD" id="cd00037">
    <property type="entry name" value="CLECT"/>
    <property type="match status" value="2"/>
</dbReference>
<sequence length="394" mass="43330">ACTPPYNTWWDGRCFASFYNAISWPAAQKTCSGEAGNLASIHSAQENQNLWSFAWGGVYDTGRGYWLGLRCNATSQKFYWEDESAFDYTNFADESAVCNTSNGDLRFYLSNSDGKWYNDVNWSWFGRGYVCRKNYLPEDSICEEYELVPSTKSCVSIYGDSKNTKEGEATCKNTGGHLASIHENTVNDYIRRSAVANNLKDGVIIGLNQAGSNTTALTWNDGTPVDYTNFVPGFPNNALGQCFAMQTGSLAGDWVNVVCGTTTIPFVCSKPAYNFPDVFKTGLCPSSYYGDGDMIYSPMFPKVVGPRSCEYLIVGPPGAKQVQVTVIFFETNKCCDTLTIYEGVAGEKKIATLAGSTFNGNVYKSTQGPAMRLVYNAQSGAHIRGWQLNVKAIF</sequence>
<dbReference type="Proteomes" id="UP001432322">
    <property type="component" value="Unassembled WGS sequence"/>
</dbReference>
<evidence type="ECO:0008006" key="7">
    <source>
        <dbReference type="Google" id="ProtNLM"/>
    </source>
</evidence>
<dbReference type="Gene3D" id="3.10.100.10">
    <property type="entry name" value="Mannose-Binding Protein A, subunit A"/>
    <property type="match status" value="2"/>
</dbReference>
<dbReference type="PROSITE" id="PS01180">
    <property type="entry name" value="CUB"/>
    <property type="match status" value="1"/>
</dbReference>
<gene>
    <name evidence="5" type="ORF">PFISCL1PPCAC_16943</name>
</gene>
<dbReference type="SUPFAM" id="SSF49854">
    <property type="entry name" value="Spermadhesin, CUB domain"/>
    <property type="match status" value="1"/>
</dbReference>
<dbReference type="Pfam" id="PF00059">
    <property type="entry name" value="Lectin_C"/>
    <property type="match status" value="2"/>
</dbReference>
<proteinExistence type="predicted"/>
<keyword evidence="6" id="KW-1185">Reference proteome</keyword>
<dbReference type="InterPro" id="IPR050976">
    <property type="entry name" value="Snaclec"/>
</dbReference>